<dbReference type="InterPro" id="IPR025476">
    <property type="entry name" value="Helitron_helicase-like"/>
</dbReference>
<comment type="caution">
    <text evidence="3">The sequence shown here is derived from an EMBL/GenBank/DDBJ whole genome shotgun (WGS) entry which is preliminary data.</text>
</comment>
<keyword evidence="3" id="KW-0547">Nucleotide-binding</keyword>
<dbReference type="AlphaFoldDB" id="A0A699GME4"/>
<dbReference type="PANTHER" id="PTHR45786:SF74">
    <property type="entry name" value="ATP-DEPENDENT DNA HELICASE"/>
    <property type="match status" value="1"/>
</dbReference>
<dbReference type="InterPro" id="IPR012340">
    <property type="entry name" value="NA-bd_OB-fold"/>
</dbReference>
<dbReference type="PANTHER" id="PTHR45786">
    <property type="entry name" value="DNA BINDING PROTEIN-LIKE"/>
    <property type="match status" value="1"/>
</dbReference>
<evidence type="ECO:0000259" key="2">
    <source>
        <dbReference type="Pfam" id="PF14214"/>
    </source>
</evidence>
<evidence type="ECO:0000256" key="1">
    <source>
        <dbReference type="SAM" id="MobiDB-lite"/>
    </source>
</evidence>
<protein>
    <submittedName>
        <fullName evidence="3">DNA helicase</fullName>
    </submittedName>
</protein>
<keyword evidence="3" id="KW-0347">Helicase</keyword>
<feature type="compositionally biased region" description="Acidic residues" evidence="1">
    <location>
        <begin position="990"/>
        <end position="1006"/>
    </location>
</feature>
<gene>
    <name evidence="3" type="ORF">Tci_109562</name>
</gene>
<keyword evidence="3" id="KW-0378">Hydrolase</keyword>
<feature type="region of interest" description="Disordered" evidence="1">
    <location>
        <begin position="847"/>
        <end position="877"/>
    </location>
</feature>
<feature type="region of interest" description="Disordered" evidence="1">
    <location>
        <begin position="990"/>
        <end position="1009"/>
    </location>
</feature>
<feature type="domain" description="Helitron helicase-like" evidence="2">
    <location>
        <begin position="460"/>
        <end position="608"/>
    </location>
</feature>
<dbReference type="EMBL" id="BKCJ010021759">
    <property type="protein sequence ID" value="GEV37585.1"/>
    <property type="molecule type" value="Genomic_DNA"/>
</dbReference>
<feature type="region of interest" description="Disordered" evidence="1">
    <location>
        <begin position="803"/>
        <end position="830"/>
    </location>
</feature>
<evidence type="ECO:0000313" key="3">
    <source>
        <dbReference type="EMBL" id="GEV37585.1"/>
    </source>
</evidence>
<dbReference type="GO" id="GO:0004386">
    <property type="term" value="F:helicase activity"/>
    <property type="evidence" value="ECO:0007669"/>
    <property type="project" value="UniProtKB-KW"/>
</dbReference>
<organism evidence="3">
    <name type="scientific">Tanacetum cinerariifolium</name>
    <name type="common">Dalmatian daisy</name>
    <name type="synonym">Chrysanthemum cinerariifolium</name>
    <dbReference type="NCBI Taxonomy" id="118510"/>
    <lineage>
        <taxon>Eukaryota</taxon>
        <taxon>Viridiplantae</taxon>
        <taxon>Streptophyta</taxon>
        <taxon>Embryophyta</taxon>
        <taxon>Tracheophyta</taxon>
        <taxon>Spermatophyta</taxon>
        <taxon>Magnoliopsida</taxon>
        <taxon>eudicotyledons</taxon>
        <taxon>Gunneridae</taxon>
        <taxon>Pentapetalae</taxon>
        <taxon>asterids</taxon>
        <taxon>campanulids</taxon>
        <taxon>Asterales</taxon>
        <taxon>Asteraceae</taxon>
        <taxon>Asteroideae</taxon>
        <taxon>Anthemideae</taxon>
        <taxon>Anthemidinae</taxon>
        <taxon>Tanacetum</taxon>
    </lineage>
</organism>
<accession>A0A699GME4</accession>
<keyword evidence="3" id="KW-0067">ATP-binding</keyword>
<reference evidence="3" key="1">
    <citation type="journal article" date="2019" name="Sci. Rep.">
        <title>Draft genome of Tanacetum cinerariifolium, the natural source of mosquito coil.</title>
        <authorList>
            <person name="Yamashiro T."/>
            <person name="Shiraishi A."/>
            <person name="Satake H."/>
            <person name="Nakayama K."/>
        </authorList>
    </citation>
    <scope>NUCLEOTIDE SEQUENCE</scope>
</reference>
<dbReference type="Pfam" id="PF14214">
    <property type="entry name" value="Helitron_like_N"/>
    <property type="match status" value="1"/>
</dbReference>
<sequence length="1199" mass="133968">MKGKRKCSDTNNKPLASDGISRNGDWFRHFGNVSIRQQSTRRRRFLNLDALYDNNTSPHALADSRGRVVLDFETFRSVETRGESSAAAASRRVIYCNTQSVPGGAGSHPDFACPYNWPGSLETVIQPHAFYRTDLHDVVDDPFLLLNNDASQAILDFECSTITLPLTNEGNQTFSSLDDPCLFENAMSNRCIDTSVNIKFRQHTQADGMIGQRRSVFASRTNRKVASDGQLINDDAHYQFSSELMAKQWCPSGTRRPYGKRRTTRQFMVRHRAVIDSFASDSALPNGVSSLYMDIGGRLILEDERDPPAYLKQLVGDRHFLENIKAYNQMFSMTSCGASVDESINNGRGPYAFKISGQIYHWIGTLCSFISDHRRLDTHTVEGLMHLLDECNELVRIFRTAKDKCDKQPVPDFKIRLYSVVGAREYDLPASQTLGAIVFESGHNTEADYDVIIESKDGAGLMFQQYVVGVYYCIEQNRIDYYRQYQADIRKDYFSGIYDAISRGDREGCETGLRIILPMSFTSGLRYMYGHYLDALAICRVLGNPQYFITFMCNVNWPEIKRHMEEYPGLLSGDRADIVVRVFQQKVNDFCNYLRTSELLGYVTGHLKTDPDGYRVVSEMMAHGPCGPADPNTSCVKEDNPDSYMGVRFTAFATKIRINTSRNWYYESCNKCVQKITDTDGTCPDHRPEPNPTYRYNFKAVISDHSATKSFTFFTPNANILTKAACPELVKKYNNPSPRSSASETSSHMMIETPVETTSKEPTTTLPSSFSVSVSVSDMPTITTLPNHITEIPVAVSAVASDVPPKAEEPSPLTAKGNPGNLSATTATSAKQTKRILFIDEAYVKAKQEKDKIGSKPDKNGKLSRHSSTSSRIEYPRDGGSEAAWANLSTHPSKRLNSFCYNNDDNEDYTSAITPDEPVLSTEEPDNSLSMGDEHLDTIPATESNEFIKSSVENLIPIPSESEGIPEHMCNVPFHDNSPPLDVLKDQFEDLSDSNDESSSTDEDSFSIDKIDYVEASPPDSKLVSSEVMEIVIPEVGGIDDDIILTIKDDILREKLLNVNLLIAKIKALNDNPTPFSDCKTKSSSTSLNSLLEETNTSDNSLPEFKTFCFDVEDISSGSTATPSDISLPEYEAFYDDHVIEISSGSSTTHSDSSLYASFIFDLSINPFPPADRSDFYEFADELIPFISPSEYDCFLFKI</sequence>
<name>A0A699GME4_TANCI</name>
<dbReference type="SUPFAM" id="SSF50249">
    <property type="entry name" value="Nucleic acid-binding proteins"/>
    <property type="match status" value="1"/>
</dbReference>
<feature type="compositionally biased region" description="Basic and acidic residues" evidence="1">
    <location>
        <begin position="847"/>
        <end position="861"/>
    </location>
</feature>
<dbReference type="Gene3D" id="2.40.50.140">
    <property type="entry name" value="Nucleic acid-binding proteins"/>
    <property type="match status" value="1"/>
</dbReference>
<proteinExistence type="predicted"/>